<evidence type="ECO:0000256" key="1">
    <source>
        <dbReference type="SAM" id="Phobius"/>
    </source>
</evidence>
<proteinExistence type="predicted"/>
<comment type="caution">
    <text evidence="3">The sequence shown here is derived from an EMBL/GenBank/DDBJ whole genome shotgun (WGS) entry which is preliminary data.</text>
</comment>
<dbReference type="Gene3D" id="1.20.120.680">
    <property type="entry name" value="Formiminotetrahydrofolate cyclodeaminase monomer, up-and-down helical bundle"/>
    <property type="match status" value="1"/>
</dbReference>
<evidence type="ECO:0000313" key="4">
    <source>
        <dbReference type="Proteomes" id="UP000176786"/>
    </source>
</evidence>
<feature type="domain" description="Cyclodeaminase/cyclohydrolase" evidence="2">
    <location>
        <begin position="10"/>
        <end position="177"/>
    </location>
</feature>
<protein>
    <recommendedName>
        <fullName evidence="2">Cyclodeaminase/cyclohydrolase domain-containing protein</fullName>
    </recommendedName>
</protein>
<dbReference type="SUPFAM" id="SSF101262">
    <property type="entry name" value="Methenyltetrahydrofolate cyclohydrolase-like"/>
    <property type="match status" value="1"/>
</dbReference>
<keyword evidence="1" id="KW-0472">Membrane</keyword>
<dbReference type="AlphaFoldDB" id="A0A1F5P5F9"/>
<accession>A0A1F5P5F9</accession>
<keyword evidence="1" id="KW-1133">Transmembrane helix</keyword>
<evidence type="ECO:0000313" key="3">
    <source>
        <dbReference type="EMBL" id="OGE84870.1"/>
    </source>
</evidence>
<dbReference type="STRING" id="1817832.A3J48_02000"/>
<dbReference type="InterPro" id="IPR007044">
    <property type="entry name" value="Cyclodeamin/CycHdrlase"/>
</dbReference>
<dbReference type="Proteomes" id="UP000176786">
    <property type="component" value="Unassembled WGS sequence"/>
</dbReference>
<organism evidence="3 4">
    <name type="scientific">Candidatus Doudnabacteria bacterium RIFCSPHIGHO2_02_FULL_46_11</name>
    <dbReference type="NCBI Taxonomy" id="1817832"/>
    <lineage>
        <taxon>Bacteria</taxon>
        <taxon>Candidatus Doudnaibacteriota</taxon>
    </lineage>
</organism>
<keyword evidence="1" id="KW-0812">Transmembrane</keyword>
<gene>
    <name evidence="3" type="ORF">A3J48_02000</name>
</gene>
<dbReference type="Pfam" id="PF04961">
    <property type="entry name" value="FTCD_C"/>
    <property type="match status" value="1"/>
</dbReference>
<dbReference type="InterPro" id="IPR036178">
    <property type="entry name" value="Formintransfe-cycloase-like_sf"/>
</dbReference>
<dbReference type="GO" id="GO:0003824">
    <property type="term" value="F:catalytic activity"/>
    <property type="evidence" value="ECO:0007669"/>
    <property type="project" value="InterPro"/>
</dbReference>
<feature type="transmembrane region" description="Helical" evidence="1">
    <location>
        <begin position="29"/>
        <end position="49"/>
    </location>
</feature>
<sequence>MSHSVWDQKLKDFLSSAASSEPTPGGGSVAGVVGALGMALLVMSLEIVVARADAKPEARDFLLQAKKKLENLQKFADEDIEAYRRLMKAFSGPKDAKQISNAAEASARVPLNAAKELVSGMALAQSAFNFVSGSIRADVLASIIFMKAALEVNLKNVDLNLPFIADESVKASLAHDAKVLMASI</sequence>
<reference evidence="3 4" key="1">
    <citation type="journal article" date="2016" name="Nat. Commun.">
        <title>Thousands of microbial genomes shed light on interconnected biogeochemical processes in an aquifer system.</title>
        <authorList>
            <person name="Anantharaman K."/>
            <person name="Brown C.T."/>
            <person name="Hug L.A."/>
            <person name="Sharon I."/>
            <person name="Castelle C.J."/>
            <person name="Probst A.J."/>
            <person name="Thomas B.C."/>
            <person name="Singh A."/>
            <person name="Wilkins M.J."/>
            <person name="Karaoz U."/>
            <person name="Brodie E.L."/>
            <person name="Williams K.H."/>
            <person name="Hubbard S.S."/>
            <person name="Banfield J.F."/>
        </authorList>
    </citation>
    <scope>NUCLEOTIDE SEQUENCE [LARGE SCALE GENOMIC DNA]</scope>
</reference>
<dbReference type="EMBL" id="MFES01000032">
    <property type="protein sequence ID" value="OGE84870.1"/>
    <property type="molecule type" value="Genomic_DNA"/>
</dbReference>
<name>A0A1F5P5F9_9BACT</name>
<evidence type="ECO:0000259" key="2">
    <source>
        <dbReference type="Pfam" id="PF04961"/>
    </source>
</evidence>